<keyword evidence="2" id="KW-1185">Reference proteome</keyword>
<evidence type="ECO:0000313" key="1">
    <source>
        <dbReference type="EMBL" id="RSH89884.1"/>
    </source>
</evidence>
<protein>
    <submittedName>
        <fullName evidence="1">Uncharacterized protein</fullName>
    </submittedName>
</protein>
<dbReference type="AlphaFoldDB" id="A0A427YG36"/>
<dbReference type="Proteomes" id="UP000279259">
    <property type="component" value="Unassembled WGS sequence"/>
</dbReference>
<gene>
    <name evidence="1" type="ORF">EHS25_001870</name>
</gene>
<comment type="caution">
    <text evidence="1">The sequence shown here is derived from an EMBL/GenBank/DDBJ whole genome shotgun (WGS) entry which is preliminary data.</text>
</comment>
<sequence length="86" mass="9362">MVIGLAATELSSEDIDIAIICMISQDPQPTTLPLAPTGDDSAAQRTAALFQKHLEGKKNWPSPSDRPFRPLVLSLSGKMEREDRDA</sequence>
<reference evidence="1 2" key="1">
    <citation type="submission" date="2018-11" db="EMBL/GenBank/DDBJ databases">
        <title>Genome sequence of Saitozyma podzolica DSM 27192.</title>
        <authorList>
            <person name="Aliyu H."/>
            <person name="Gorte O."/>
            <person name="Ochsenreither K."/>
        </authorList>
    </citation>
    <scope>NUCLEOTIDE SEQUENCE [LARGE SCALE GENOMIC DNA]</scope>
    <source>
        <strain evidence="1 2">DSM 27192</strain>
    </source>
</reference>
<proteinExistence type="predicted"/>
<dbReference type="EMBL" id="RSCD01000012">
    <property type="protein sequence ID" value="RSH89884.1"/>
    <property type="molecule type" value="Genomic_DNA"/>
</dbReference>
<organism evidence="1 2">
    <name type="scientific">Saitozyma podzolica</name>
    <dbReference type="NCBI Taxonomy" id="1890683"/>
    <lineage>
        <taxon>Eukaryota</taxon>
        <taxon>Fungi</taxon>
        <taxon>Dikarya</taxon>
        <taxon>Basidiomycota</taxon>
        <taxon>Agaricomycotina</taxon>
        <taxon>Tremellomycetes</taxon>
        <taxon>Tremellales</taxon>
        <taxon>Trimorphomycetaceae</taxon>
        <taxon>Saitozyma</taxon>
    </lineage>
</organism>
<name>A0A427YG36_9TREE</name>
<accession>A0A427YG36</accession>
<evidence type="ECO:0000313" key="2">
    <source>
        <dbReference type="Proteomes" id="UP000279259"/>
    </source>
</evidence>